<evidence type="ECO:0008006" key="4">
    <source>
        <dbReference type="Google" id="ProtNLM"/>
    </source>
</evidence>
<protein>
    <recommendedName>
        <fullName evidence="4">DUF2726 domain-containing protein</fullName>
    </recommendedName>
</protein>
<sequence>MTGFPEPITIIALAALFLLALAGVWLVLPPAWRFPRPSRPAPDPQKPSPLPDREIEPAHIWTENAAPLVAQLMELRPDLAYLWGPRLADFLGVEARYRGTGKAIATDLRLRQTRVGLVLMEIPTISPLGVLLIAGQNNEVAISLFDHLKLPYAEVHARDPNAVAKALSLFGLEAPITPATSRTAQPTKPISSQAMPASADSHVSETRKPARPKSTRKSKQGDSSQPEAASQKPASKPKAEKSESPAPETIPLPLHTRGEEPEDMFAARSDEPVPPDPTSKRPSLPAAANRPDIV</sequence>
<accession>A0ABV9NEI9</accession>
<keyword evidence="3" id="KW-1185">Reference proteome</keyword>
<evidence type="ECO:0000313" key="2">
    <source>
        <dbReference type="EMBL" id="MFC4726381.1"/>
    </source>
</evidence>
<dbReference type="RefSeq" id="WP_371395158.1">
    <property type="nucleotide sequence ID" value="NZ_CP163422.1"/>
</dbReference>
<feature type="compositionally biased region" description="Basic residues" evidence="1">
    <location>
        <begin position="209"/>
        <end position="218"/>
    </location>
</feature>
<feature type="compositionally biased region" description="Low complexity" evidence="1">
    <location>
        <begin position="226"/>
        <end position="236"/>
    </location>
</feature>
<proteinExistence type="predicted"/>
<dbReference type="EMBL" id="JBHSGQ010000010">
    <property type="protein sequence ID" value="MFC4726381.1"/>
    <property type="molecule type" value="Genomic_DNA"/>
</dbReference>
<evidence type="ECO:0000256" key="1">
    <source>
        <dbReference type="SAM" id="MobiDB-lite"/>
    </source>
</evidence>
<organism evidence="2 3">
    <name type="scientific">Glycocaulis abyssi</name>
    <dbReference type="NCBI Taxonomy" id="1433403"/>
    <lineage>
        <taxon>Bacteria</taxon>
        <taxon>Pseudomonadati</taxon>
        <taxon>Pseudomonadota</taxon>
        <taxon>Alphaproteobacteria</taxon>
        <taxon>Maricaulales</taxon>
        <taxon>Maricaulaceae</taxon>
        <taxon>Glycocaulis</taxon>
    </lineage>
</organism>
<name>A0ABV9NEI9_9PROT</name>
<feature type="compositionally biased region" description="Polar residues" evidence="1">
    <location>
        <begin position="179"/>
        <end position="195"/>
    </location>
</feature>
<dbReference type="Proteomes" id="UP001596024">
    <property type="component" value="Unassembled WGS sequence"/>
</dbReference>
<feature type="region of interest" description="Disordered" evidence="1">
    <location>
        <begin position="179"/>
        <end position="294"/>
    </location>
</feature>
<evidence type="ECO:0000313" key="3">
    <source>
        <dbReference type="Proteomes" id="UP001596024"/>
    </source>
</evidence>
<gene>
    <name evidence="2" type="ORF">ACFPB0_13875</name>
</gene>
<comment type="caution">
    <text evidence="2">The sequence shown here is derived from an EMBL/GenBank/DDBJ whole genome shotgun (WGS) entry which is preliminary data.</text>
</comment>
<reference evidence="3" key="1">
    <citation type="journal article" date="2019" name="Int. J. Syst. Evol. Microbiol.">
        <title>The Global Catalogue of Microorganisms (GCM) 10K type strain sequencing project: providing services to taxonomists for standard genome sequencing and annotation.</title>
        <authorList>
            <consortium name="The Broad Institute Genomics Platform"/>
            <consortium name="The Broad Institute Genome Sequencing Center for Infectious Disease"/>
            <person name="Wu L."/>
            <person name="Ma J."/>
        </authorList>
    </citation>
    <scope>NUCLEOTIDE SEQUENCE [LARGE SCALE GENOMIC DNA]</scope>
    <source>
        <strain evidence="3">CCUG 62981</strain>
    </source>
</reference>